<keyword evidence="4" id="KW-1185">Reference proteome</keyword>
<comment type="caution">
    <text evidence="3">The sequence shown here is derived from an EMBL/GenBank/DDBJ whole genome shotgun (WGS) entry which is preliminary data.</text>
</comment>
<sequence length="495" mass="52638">MRPSPLAALAVMALLLSGCGSGASDESDQASPTSAPKAEWSDWIELDAPMAIMAATADYAVLSETGEPNLAVYDRSGKELWTLPEPQDFRPDLPSATIASNGESVFVVEQKALTAFDWSTGKQQWAFDFAEFGECVLPADVSLLTSRLTEAVGTGGTLVLNANAAESSYDRLPQSCFGEITSDFKDVDVLVGIDAKTGEKKWSQADNLNHKQLDAALSLDGRFVDRVVTNKLPIYLERTEIGTGKKKRARLMLDEWGYSFPDPVFMSDMGQDEFAIDLGGNGFVLTQVEKWTESVDDAKSFPPGDADPCEVDVSTSRSGIQYCLEAPNGEGDYRSKLVRGLAADGTPAPVTTPITDAPWTAAGPTNVPTDPETSGPGIFGIDPVAPRDGADPLIGLPGKDAPLQGINLASGEVEWTVPGEKGTYAEYTSYVPPTGEFVTSMGGEIVGIDATSGEETWREPAPFDGASPMSAQGPFVLVRSEDAGRSVLRTVEVTQ</sequence>
<dbReference type="EMBL" id="BAAAAF010000005">
    <property type="protein sequence ID" value="GAA0035676.1"/>
    <property type="molecule type" value="Genomic_DNA"/>
</dbReference>
<dbReference type="SUPFAM" id="SSF50998">
    <property type="entry name" value="Quinoprotein alcohol dehydrogenase-like"/>
    <property type="match status" value="1"/>
</dbReference>
<dbReference type="Proteomes" id="UP001498238">
    <property type="component" value="Unassembled WGS sequence"/>
</dbReference>
<accession>A0ABP3C865</accession>
<feature type="chain" id="PRO_5045746371" description="Pyrrolo-quinoline quinone repeat domain-containing protein" evidence="1">
    <location>
        <begin position="24"/>
        <end position="495"/>
    </location>
</feature>
<evidence type="ECO:0000313" key="3">
    <source>
        <dbReference type="EMBL" id="GAA0035676.1"/>
    </source>
</evidence>
<evidence type="ECO:0000313" key="4">
    <source>
        <dbReference type="Proteomes" id="UP001498238"/>
    </source>
</evidence>
<name>A0ABP3C865_9MICO</name>
<dbReference type="PANTHER" id="PTHR34512:SF30">
    <property type="entry name" value="OUTER MEMBRANE PROTEIN ASSEMBLY FACTOR BAMB"/>
    <property type="match status" value="1"/>
</dbReference>
<keyword evidence="1" id="KW-0732">Signal</keyword>
<reference evidence="3 4" key="1">
    <citation type="submission" date="2024-01" db="EMBL/GenBank/DDBJ databases">
        <title>Characterization of antibiotic resistant novel bacterial strains and their environmental applications.</title>
        <authorList>
            <person name="Manzoor S."/>
            <person name="Abbas S."/>
            <person name="Arshad M."/>
            <person name="Ahmed I."/>
        </authorList>
    </citation>
    <scope>NUCLEOTIDE SEQUENCE [LARGE SCALE GENOMIC DNA]</scope>
    <source>
        <strain evidence="3 4">NCCP-602</strain>
    </source>
</reference>
<dbReference type="Gene3D" id="2.130.10.10">
    <property type="entry name" value="YVTN repeat-like/Quinoprotein amine dehydrogenase"/>
    <property type="match status" value="2"/>
</dbReference>
<gene>
    <name evidence="3" type="ORF">NCCP602_16370</name>
</gene>
<feature type="domain" description="Pyrrolo-quinoline quinone repeat" evidence="2">
    <location>
        <begin position="71"/>
        <end position="207"/>
    </location>
</feature>
<dbReference type="InterPro" id="IPR002372">
    <property type="entry name" value="PQQ_rpt_dom"/>
</dbReference>
<dbReference type="RefSeq" id="WP_339392556.1">
    <property type="nucleotide sequence ID" value="NZ_BAAAAF010000005.1"/>
</dbReference>
<organism evidence="3 4">
    <name type="scientific">Brevibacterium metallidurans</name>
    <dbReference type="NCBI Taxonomy" id="1482676"/>
    <lineage>
        <taxon>Bacteria</taxon>
        <taxon>Bacillati</taxon>
        <taxon>Actinomycetota</taxon>
        <taxon>Actinomycetes</taxon>
        <taxon>Micrococcales</taxon>
        <taxon>Brevibacteriaceae</taxon>
        <taxon>Brevibacterium</taxon>
    </lineage>
</organism>
<dbReference type="PANTHER" id="PTHR34512">
    <property type="entry name" value="CELL SURFACE PROTEIN"/>
    <property type="match status" value="1"/>
</dbReference>
<feature type="signal peptide" evidence="1">
    <location>
        <begin position="1"/>
        <end position="23"/>
    </location>
</feature>
<dbReference type="InterPro" id="IPR015943">
    <property type="entry name" value="WD40/YVTN_repeat-like_dom_sf"/>
</dbReference>
<evidence type="ECO:0000259" key="2">
    <source>
        <dbReference type="Pfam" id="PF13360"/>
    </source>
</evidence>
<dbReference type="Pfam" id="PF13360">
    <property type="entry name" value="PQQ_2"/>
    <property type="match status" value="1"/>
</dbReference>
<proteinExistence type="predicted"/>
<dbReference type="InterPro" id="IPR011047">
    <property type="entry name" value="Quinoprotein_ADH-like_sf"/>
</dbReference>
<dbReference type="PROSITE" id="PS51257">
    <property type="entry name" value="PROKAR_LIPOPROTEIN"/>
    <property type="match status" value="1"/>
</dbReference>
<protein>
    <recommendedName>
        <fullName evidence="2">Pyrrolo-quinoline quinone repeat domain-containing protein</fullName>
    </recommendedName>
</protein>
<evidence type="ECO:0000256" key="1">
    <source>
        <dbReference type="SAM" id="SignalP"/>
    </source>
</evidence>